<sequence length="216" mass="22566">MDTHLRCTSSLPLPLVLLCLASGYIDALGYAYHGVFAANMTGNTVLVGMSLAQHQWTTAVSGLSTLVLFFLGALAGGCFTPQRQWSYQLPLFTECALLVAASCLDPASSLWLALTATAMGLQASVIVGVGGSTVSTVVLTSTLAKLARLSARALFLAPFFGASSTPNGSRLPLLMAWSAYFLGAVAAGLLLTADWAMWAGTAAVAVLALQQWRYRG</sequence>
<dbReference type="KEGG" id="bav:BAV2511"/>
<keyword evidence="1" id="KW-1133">Transmembrane helix</keyword>
<reference evidence="2 3" key="1">
    <citation type="journal article" date="2006" name="J. Bacteriol.">
        <title>Comparison of the genome sequence of the poultry pathogen Bordetella avium with those of B. bronchiseptica, B. pertussis, and B. parapertussis reveals extensive diversity in surface structures associated with host interaction.</title>
        <authorList>
            <person name="Sebaihia M."/>
            <person name="Preston A."/>
            <person name="Maskell D.J."/>
            <person name="Kuzmiak H."/>
            <person name="Connell T.D."/>
            <person name="King N.D."/>
            <person name="Orndorff P.E."/>
            <person name="Miyamoto D.M."/>
            <person name="Thomson N.R."/>
            <person name="Harris D."/>
            <person name="Goble A."/>
            <person name="Lord A."/>
            <person name="Murphy L."/>
            <person name="Quail M.A."/>
            <person name="Rutter S."/>
            <person name="Squares R."/>
            <person name="Squares S."/>
            <person name="Woodward J."/>
            <person name="Parkhill J."/>
            <person name="Temple L.M."/>
        </authorList>
    </citation>
    <scope>NUCLEOTIDE SEQUENCE [LARGE SCALE GENOMIC DNA]</scope>
    <source>
        <strain evidence="2 3">197N</strain>
    </source>
</reference>
<evidence type="ECO:0000256" key="1">
    <source>
        <dbReference type="SAM" id="Phobius"/>
    </source>
</evidence>
<dbReference type="EMBL" id="AM167904">
    <property type="protein sequence ID" value="CAJ50121.1"/>
    <property type="molecule type" value="Genomic_DNA"/>
</dbReference>
<dbReference type="HOGENOM" id="CLU_1275653_0_0_4"/>
<evidence type="ECO:0000313" key="3">
    <source>
        <dbReference type="Proteomes" id="UP000001977"/>
    </source>
</evidence>
<keyword evidence="3" id="KW-1185">Reference proteome</keyword>
<accession>Q2KXB0</accession>
<keyword evidence="1" id="KW-0812">Transmembrane</keyword>
<dbReference type="InterPro" id="IPR010699">
    <property type="entry name" value="DUF1275"/>
</dbReference>
<proteinExistence type="predicted"/>
<protein>
    <submittedName>
        <fullName evidence="2">Membrane protein</fullName>
    </submittedName>
</protein>
<evidence type="ECO:0000313" key="2">
    <source>
        <dbReference type="EMBL" id="CAJ50121.1"/>
    </source>
</evidence>
<name>Q2KXB0_BORA1</name>
<feature type="transmembrane region" description="Helical" evidence="1">
    <location>
        <begin position="12"/>
        <end position="36"/>
    </location>
</feature>
<gene>
    <name evidence="2" type="ordered locus">BAV2511</name>
</gene>
<keyword evidence="1" id="KW-0472">Membrane</keyword>
<dbReference type="OrthoDB" id="9179633at2"/>
<feature type="transmembrane region" description="Helical" evidence="1">
    <location>
        <begin position="91"/>
        <end position="114"/>
    </location>
</feature>
<dbReference type="Proteomes" id="UP000001977">
    <property type="component" value="Chromosome"/>
</dbReference>
<dbReference type="PANTHER" id="PTHR37314">
    <property type="entry name" value="SLR0142 PROTEIN"/>
    <property type="match status" value="1"/>
</dbReference>
<organism evidence="2 3">
    <name type="scientific">Bordetella avium (strain 197N)</name>
    <dbReference type="NCBI Taxonomy" id="360910"/>
    <lineage>
        <taxon>Bacteria</taxon>
        <taxon>Pseudomonadati</taxon>
        <taxon>Pseudomonadota</taxon>
        <taxon>Betaproteobacteria</taxon>
        <taxon>Burkholderiales</taxon>
        <taxon>Alcaligenaceae</taxon>
        <taxon>Bordetella</taxon>
    </lineage>
</organism>
<feature type="transmembrane region" description="Helical" evidence="1">
    <location>
        <begin position="177"/>
        <end position="209"/>
    </location>
</feature>
<dbReference type="RefSeq" id="WP_012418168.1">
    <property type="nucleotide sequence ID" value="NC_010645.1"/>
</dbReference>
<dbReference type="AlphaFoldDB" id="Q2KXB0"/>
<dbReference type="PANTHER" id="PTHR37314:SF4">
    <property type="entry name" value="UPF0700 TRANSMEMBRANE PROTEIN YOAK"/>
    <property type="match status" value="1"/>
</dbReference>
<dbReference type="Pfam" id="PF06912">
    <property type="entry name" value="DUF1275"/>
    <property type="match status" value="1"/>
</dbReference>
<feature type="transmembrane region" description="Helical" evidence="1">
    <location>
        <begin position="56"/>
        <end position="79"/>
    </location>
</feature>
<feature type="transmembrane region" description="Helical" evidence="1">
    <location>
        <begin position="120"/>
        <end position="139"/>
    </location>
</feature>